<dbReference type="AlphaFoldDB" id="A0A9K3LIA1"/>
<feature type="region of interest" description="Disordered" evidence="1">
    <location>
        <begin position="486"/>
        <end position="507"/>
    </location>
</feature>
<evidence type="ECO:0000313" key="2">
    <source>
        <dbReference type="EMBL" id="KAG7362118.1"/>
    </source>
</evidence>
<sequence>MNPHLSAITSDYGVVLSNGIPPRESDDDEDTFEETLEGTLEGTIVETPRLPSSTEMLILNATKAMVLAVARTAPVQISPSMAFSNAIDMDNLCRVRTEDTTYSTVYNPGKRFHRRHWRGKCVVSNGNMVADEEDIEDETDESMTIQSWNTMLTNRPSDDEEEDVSQEDNASHYAVNIETTMYQANGKPDHQDGSQNPREQAEDMVIFKAEAEADGVYFTGKNNGRLGKSEEKTPLTIQHQTEHAEIVVNNDKLKAKKKCNGGRRIVRFFTPIARILTKNKRSERPSSLNDTSSVSMMQSFENHIAFGKPEDEPISTDSSTMMKNLEHSSLVESEPYVDTVGSERSTKGEDETERSIVTIPSFKRTHKELNNDDPKDIPNDSSSAFIKFQEVVRDASEENGFEVEVSSLCSTFMARPLIRCDSSELNERLNPAPFQTARSTQSVRKSVCRFSTLQSSTTIVSKMDRSQSLPSKSFCFLSKAAVEEPSKENSTDSKSLDTRGSYCDDDESTATPLIVPSGMISVNKEASCLSADKRLHSKSRFDTRSLSLKRALSVKSFFTHKRPEHASEQIINIEDVPEHRIEEKTAMDESMNKEVECARGENETSTQEKSSKACDTNLPSPIEEVFENGPMIADTDERVNEEYSKVDPAGILVIETLELENKTSPESPHDEATSISIAVGGISYGKTSAAEKQREKSQEKKEEDENDGDYSRCCSNKAEENELVYVNGMSYVVTSTVEEEVDCDTYSTGQLPGFEVSEIPTKVNDLIEIKTMMSTASASTP</sequence>
<proteinExistence type="predicted"/>
<reference evidence="2" key="1">
    <citation type="journal article" date="2021" name="Sci. Rep.">
        <title>Diploid genomic architecture of Nitzschia inconspicua, an elite biomass production diatom.</title>
        <authorList>
            <person name="Oliver A."/>
            <person name="Podell S."/>
            <person name="Pinowska A."/>
            <person name="Traller J.C."/>
            <person name="Smith S.R."/>
            <person name="McClure R."/>
            <person name="Beliaev A."/>
            <person name="Bohutskyi P."/>
            <person name="Hill E.A."/>
            <person name="Rabines A."/>
            <person name="Zheng H."/>
            <person name="Allen L.Z."/>
            <person name="Kuo A."/>
            <person name="Grigoriev I.V."/>
            <person name="Allen A.E."/>
            <person name="Hazlebeck D."/>
            <person name="Allen E.E."/>
        </authorList>
    </citation>
    <scope>NUCLEOTIDE SEQUENCE</scope>
    <source>
        <strain evidence="2">Hildebrandi</strain>
    </source>
</reference>
<evidence type="ECO:0000256" key="1">
    <source>
        <dbReference type="SAM" id="MobiDB-lite"/>
    </source>
</evidence>
<name>A0A9K3LIA1_9STRA</name>
<dbReference type="Proteomes" id="UP000693970">
    <property type="component" value="Unassembled WGS sequence"/>
</dbReference>
<organism evidence="2 3">
    <name type="scientific">Nitzschia inconspicua</name>
    <dbReference type="NCBI Taxonomy" id="303405"/>
    <lineage>
        <taxon>Eukaryota</taxon>
        <taxon>Sar</taxon>
        <taxon>Stramenopiles</taxon>
        <taxon>Ochrophyta</taxon>
        <taxon>Bacillariophyta</taxon>
        <taxon>Bacillariophyceae</taxon>
        <taxon>Bacillariophycidae</taxon>
        <taxon>Bacillariales</taxon>
        <taxon>Bacillariaceae</taxon>
        <taxon>Nitzschia</taxon>
    </lineage>
</organism>
<accession>A0A9K3LIA1</accession>
<keyword evidence="3" id="KW-1185">Reference proteome</keyword>
<dbReference type="EMBL" id="JAGRRH010000012">
    <property type="protein sequence ID" value="KAG7362118.1"/>
    <property type="molecule type" value="Genomic_DNA"/>
</dbReference>
<evidence type="ECO:0000313" key="3">
    <source>
        <dbReference type="Proteomes" id="UP000693970"/>
    </source>
</evidence>
<feature type="region of interest" description="Disordered" evidence="1">
    <location>
        <begin position="686"/>
        <end position="713"/>
    </location>
</feature>
<feature type="region of interest" description="Disordered" evidence="1">
    <location>
        <begin position="330"/>
        <end position="353"/>
    </location>
</feature>
<feature type="compositionally biased region" description="Polar residues" evidence="1">
    <location>
        <begin position="603"/>
        <end position="619"/>
    </location>
</feature>
<feature type="region of interest" description="Disordered" evidence="1">
    <location>
        <begin position="599"/>
        <end position="623"/>
    </location>
</feature>
<protein>
    <submittedName>
        <fullName evidence="2">Uncharacterized protein</fullName>
    </submittedName>
</protein>
<comment type="caution">
    <text evidence="2">The sequence shown here is derived from an EMBL/GenBank/DDBJ whole genome shotgun (WGS) entry which is preliminary data.</text>
</comment>
<gene>
    <name evidence="2" type="ORF">IV203_025784</name>
</gene>
<feature type="compositionally biased region" description="Basic and acidic residues" evidence="1">
    <location>
        <begin position="689"/>
        <end position="703"/>
    </location>
</feature>
<reference evidence="2" key="2">
    <citation type="submission" date="2021-04" db="EMBL/GenBank/DDBJ databases">
        <authorList>
            <person name="Podell S."/>
        </authorList>
    </citation>
    <scope>NUCLEOTIDE SEQUENCE</scope>
    <source>
        <strain evidence="2">Hildebrandi</strain>
    </source>
</reference>
<feature type="compositionally biased region" description="Basic and acidic residues" evidence="1">
    <location>
        <begin position="486"/>
        <end position="497"/>
    </location>
</feature>